<dbReference type="GO" id="GO:0016740">
    <property type="term" value="F:transferase activity"/>
    <property type="evidence" value="ECO:0007669"/>
    <property type="project" value="UniProtKB-KW"/>
</dbReference>
<dbReference type="PANTHER" id="PTHR43685:SF2">
    <property type="entry name" value="GLYCOSYLTRANSFERASE 2-LIKE DOMAIN-CONTAINING PROTEIN"/>
    <property type="match status" value="1"/>
</dbReference>
<dbReference type="STRING" id="390640.SAMN04488034_10425"/>
<protein>
    <submittedName>
        <fullName evidence="2">Glycosyltransferase involved in cell wall bisynthesis</fullName>
    </submittedName>
</protein>
<evidence type="ECO:0000313" key="3">
    <source>
        <dbReference type="Proteomes" id="UP000199448"/>
    </source>
</evidence>
<dbReference type="AlphaFoldDB" id="A0A1H5NDD4"/>
<gene>
    <name evidence="2" type="ORF">SAMN04488034_10425</name>
</gene>
<dbReference type="Proteomes" id="UP000199448">
    <property type="component" value="Unassembled WGS sequence"/>
</dbReference>
<keyword evidence="3" id="KW-1185">Reference proteome</keyword>
<dbReference type="EMBL" id="FNUG01000004">
    <property type="protein sequence ID" value="SEE98688.1"/>
    <property type="molecule type" value="Genomic_DNA"/>
</dbReference>
<dbReference type="Gene3D" id="3.90.550.10">
    <property type="entry name" value="Spore Coat Polysaccharide Biosynthesis Protein SpsA, Chain A"/>
    <property type="match status" value="1"/>
</dbReference>
<sequence>MLNDVLDSVKSQHFVNWECIIVDDGSTDQSEKVIQDYIKKDNRYKYLKRTTLPKGASHCRNIGLNQAKGDFCIFLDSDDLLLDFCLASRMRIANSHPDHDFWIFPMLLEHKNGQREPLEIPKRKSYLSDFLSYQIHWQTMCTFWKTEFVKSLSGFDPLLPRLNDPEIHIRAMLRPKVKYLVMNRMLPDSVFRYALEKKDKKEFAQAYLSSLILFIPSVAQMLTESNKFGYKRLLRGYLKDYFINHSFFNRRGVNLKLLLISSSNRVLFPSEFMKMVMTYLFFSKFGPFSNKAKKSIEKSLVE</sequence>
<accession>A0A1H5NDD4</accession>
<name>A0A1H5NDD4_9FLAO</name>
<dbReference type="SUPFAM" id="SSF53448">
    <property type="entry name" value="Nucleotide-diphospho-sugar transferases"/>
    <property type="match status" value="1"/>
</dbReference>
<reference evidence="2 3" key="1">
    <citation type="submission" date="2016-10" db="EMBL/GenBank/DDBJ databases">
        <authorList>
            <person name="de Groot N.N."/>
        </authorList>
    </citation>
    <scope>NUCLEOTIDE SEQUENCE [LARGE SCALE GENOMIC DNA]</scope>
    <source>
        <strain evidence="2 3">DSM 23553</strain>
    </source>
</reference>
<dbReference type="Pfam" id="PF00535">
    <property type="entry name" value="Glycos_transf_2"/>
    <property type="match status" value="1"/>
</dbReference>
<keyword evidence="2" id="KW-0808">Transferase</keyword>
<dbReference type="InterPro" id="IPR001173">
    <property type="entry name" value="Glyco_trans_2-like"/>
</dbReference>
<evidence type="ECO:0000313" key="2">
    <source>
        <dbReference type="EMBL" id="SEE98688.1"/>
    </source>
</evidence>
<organism evidence="2 3">
    <name type="scientific">Salinimicrobium catena</name>
    <dbReference type="NCBI Taxonomy" id="390640"/>
    <lineage>
        <taxon>Bacteria</taxon>
        <taxon>Pseudomonadati</taxon>
        <taxon>Bacteroidota</taxon>
        <taxon>Flavobacteriia</taxon>
        <taxon>Flavobacteriales</taxon>
        <taxon>Flavobacteriaceae</taxon>
        <taxon>Salinimicrobium</taxon>
    </lineage>
</organism>
<dbReference type="InterPro" id="IPR050834">
    <property type="entry name" value="Glycosyltransf_2"/>
</dbReference>
<dbReference type="CDD" id="cd00761">
    <property type="entry name" value="Glyco_tranf_GTA_type"/>
    <property type="match status" value="1"/>
</dbReference>
<dbReference type="InterPro" id="IPR029044">
    <property type="entry name" value="Nucleotide-diphossugar_trans"/>
</dbReference>
<evidence type="ECO:0000259" key="1">
    <source>
        <dbReference type="Pfam" id="PF00535"/>
    </source>
</evidence>
<feature type="domain" description="Glycosyltransferase 2-like" evidence="1">
    <location>
        <begin position="2"/>
        <end position="117"/>
    </location>
</feature>
<proteinExistence type="predicted"/>
<dbReference type="PANTHER" id="PTHR43685">
    <property type="entry name" value="GLYCOSYLTRANSFERASE"/>
    <property type="match status" value="1"/>
</dbReference>